<comment type="subunit">
    <text evidence="3">Homodimer.</text>
</comment>
<keyword evidence="6" id="KW-0678">Repressor</keyword>
<dbReference type="CDD" id="cd07153">
    <property type="entry name" value="Fur_like"/>
    <property type="match status" value="1"/>
</dbReference>
<dbReference type="GO" id="GO:0005829">
    <property type="term" value="C:cytosol"/>
    <property type="evidence" value="ECO:0007669"/>
    <property type="project" value="TreeGrafter"/>
</dbReference>
<evidence type="ECO:0000256" key="9">
    <source>
        <dbReference type="ARBA" id="ARBA00023015"/>
    </source>
</evidence>
<gene>
    <name evidence="13" type="ORF">HW115_10320</name>
</gene>
<evidence type="ECO:0000256" key="4">
    <source>
        <dbReference type="ARBA" id="ARBA00020910"/>
    </source>
</evidence>
<dbReference type="InterPro" id="IPR036388">
    <property type="entry name" value="WH-like_DNA-bd_sf"/>
</dbReference>
<dbReference type="GO" id="GO:0000976">
    <property type="term" value="F:transcription cis-regulatory region binding"/>
    <property type="evidence" value="ECO:0007669"/>
    <property type="project" value="TreeGrafter"/>
</dbReference>
<proteinExistence type="inferred from homology"/>
<feature type="binding site" evidence="12">
    <location>
        <position position="139"/>
    </location>
    <ligand>
        <name>Zn(2+)</name>
        <dbReference type="ChEBI" id="CHEBI:29105"/>
    </ligand>
</feature>
<dbReference type="Proteomes" id="UP000557872">
    <property type="component" value="Unassembled WGS sequence"/>
</dbReference>
<dbReference type="PANTHER" id="PTHR33202:SF2">
    <property type="entry name" value="FERRIC UPTAKE REGULATION PROTEIN"/>
    <property type="match status" value="1"/>
</dbReference>
<evidence type="ECO:0000256" key="3">
    <source>
        <dbReference type="ARBA" id="ARBA00011738"/>
    </source>
</evidence>
<reference evidence="13 14" key="1">
    <citation type="submission" date="2020-07" db="EMBL/GenBank/DDBJ databases">
        <title>Roseicoccus Jingziensis gen. nov., sp. nov., isolated from coastal seawater.</title>
        <authorList>
            <person name="Feng X."/>
        </authorList>
    </citation>
    <scope>NUCLEOTIDE SEQUENCE [LARGE SCALE GENOMIC DNA]</scope>
    <source>
        <strain evidence="13 14">N1E253</strain>
    </source>
</reference>
<dbReference type="EMBL" id="JACBAZ010000004">
    <property type="protein sequence ID" value="NWK56008.1"/>
    <property type="molecule type" value="Genomic_DNA"/>
</dbReference>
<keyword evidence="10" id="KW-0238">DNA-binding</keyword>
<feature type="binding site" evidence="12">
    <location>
        <position position="99"/>
    </location>
    <ligand>
        <name>Zn(2+)</name>
        <dbReference type="ChEBI" id="CHEBI:29105"/>
    </ligand>
</feature>
<comment type="caution">
    <text evidence="13">The sequence shown here is derived from an EMBL/GenBank/DDBJ whole genome shotgun (WGS) entry which is preliminary data.</text>
</comment>
<evidence type="ECO:0000256" key="11">
    <source>
        <dbReference type="ARBA" id="ARBA00023163"/>
    </source>
</evidence>
<organism evidence="13 14">
    <name type="scientific">Oceaniferula marina</name>
    <dbReference type="NCBI Taxonomy" id="2748318"/>
    <lineage>
        <taxon>Bacteria</taxon>
        <taxon>Pseudomonadati</taxon>
        <taxon>Verrucomicrobiota</taxon>
        <taxon>Verrucomicrobiia</taxon>
        <taxon>Verrucomicrobiales</taxon>
        <taxon>Verrucomicrobiaceae</taxon>
        <taxon>Oceaniferula</taxon>
    </lineage>
</organism>
<dbReference type="AlphaFoldDB" id="A0A851GE16"/>
<evidence type="ECO:0000313" key="14">
    <source>
        <dbReference type="Proteomes" id="UP000557872"/>
    </source>
</evidence>
<evidence type="ECO:0000313" key="13">
    <source>
        <dbReference type="EMBL" id="NWK56008.1"/>
    </source>
</evidence>
<evidence type="ECO:0000256" key="5">
    <source>
        <dbReference type="ARBA" id="ARBA00022490"/>
    </source>
</evidence>
<accession>A0A851GE16</accession>
<evidence type="ECO:0000256" key="7">
    <source>
        <dbReference type="ARBA" id="ARBA00022723"/>
    </source>
</evidence>
<dbReference type="Gene3D" id="3.30.1490.190">
    <property type="match status" value="1"/>
</dbReference>
<comment type="cofactor">
    <cofactor evidence="12">
        <name>Zn(2+)</name>
        <dbReference type="ChEBI" id="CHEBI:29105"/>
    </cofactor>
    <text evidence="12">Binds 1 zinc ion per subunit.</text>
</comment>
<dbReference type="GO" id="GO:0008270">
    <property type="term" value="F:zinc ion binding"/>
    <property type="evidence" value="ECO:0007669"/>
    <property type="project" value="TreeGrafter"/>
</dbReference>
<dbReference type="Gene3D" id="1.10.10.10">
    <property type="entry name" value="Winged helix-like DNA-binding domain superfamily/Winged helix DNA-binding domain"/>
    <property type="match status" value="1"/>
</dbReference>
<keyword evidence="11" id="KW-0804">Transcription</keyword>
<keyword evidence="5" id="KW-0963">Cytoplasm</keyword>
<dbReference type="GO" id="GO:0045892">
    <property type="term" value="P:negative regulation of DNA-templated transcription"/>
    <property type="evidence" value="ECO:0007669"/>
    <property type="project" value="TreeGrafter"/>
</dbReference>
<keyword evidence="8 12" id="KW-0862">Zinc</keyword>
<comment type="similarity">
    <text evidence="2">Belongs to the Fur family.</text>
</comment>
<dbReference type="PANTHER" id="PTHR33202">
    <property type="entry name" value="ZINC UPTAKE REGULATION PROTEIN"/>
    <property type="match status" value="1"/>
</dbReference>
<evidence type="ECO:0000256" key="8">
    <source>
        <dbReference type="ARBA" id="ARBA00022833"/>
    </source>
</evidence>
<name>A0A851GE16_9BACT</name>
<dbReference type="GO" id="GO:1900376">
    <property type="term" value="P:regulation of secondary metabolite biosynthetic process"/>
    <property type="evidence" value="ECO:0007669"/>
    <property type="project" value="TreeGrafter"/>
</dbReference>
<feature type="binding site" evidence="12">
    <location>
        <position position="102"/>
    </location>
    <ligand>
        <name>Zn(2+)</name>
        <dbReference type="ChEBI" id="CHEBI:29105"/>
    </ligand>
</feature>
<keyword evidence="9" id="KW-0805">Transcription regulation</keyword>
<evidence type="ECO:0000256" key="2">
    <source>
        <dbReference type="ARBA" id="ARBA00007957"/>
    </source>
</evidence>
<evidence type="ECO:0000256" key="12">
    <source>
        <dbReference type="PIRSR" id="PIRSR602481-1"/>
    </source>
</evidence>
<evidence type="ECO:0000256" key="1">
    <source>
        <dbReference type="ARBA" id="ARBA00004496"/>
    </source>
</evidence>
<keyword evidence="7 12" id="KW-0479">Metal-binding</keyword>
<protein>
    <recommendedName>
        <fullName evidence="4">Ferric uptake regulation protein</fullName>
    </recommendedName>
</protein>
<keyword evidence="14" id="KW-1185">Reference proteome</keyword>
<comment type="subcellular location">
    <subcellularLocation>
        <location evidence="1">Cytoplasm</location>
    </subcellularLocation>
</comment>
<evidence type="ECO:0000256" key="6">
    <source>
        <dbReference type="ARBA" id="ARBA00022491"/>
    </source>
</evidence>
<dbReference type="RefSeq" id="WP_178932614.1">
    <property type="nucleotide sequence ID" value="NZ_JACBAZ010000004.1"/>
</dbReference>
<sequence>MDSTVATRLQQFIQTKGLRNTPQRDAIVEAIFSSDEHFTADELWDRIRKTQSKSSRATVYRTISLLVEAGLLHEIDLGDDQKTYDPNFIDSPAHNHLVCIDCGKVIEFEDDNIRLLNDCAARRLGFRASKQSLKIEACCEALRLHGRCDNLIEARIQGKRLPKHR</sequence>
<evidence type="ECO:0000256" key="10">
    <source>
        <dbReference type="ARBA" id="ARBA00023125"/>
    </source>
</evidence>
<dbReference type="InterPro" id="IPR043135">
    <property type="entry name" value="Fur_C"/>
</dbReference>
<dbReference type="InterPro" id="IPR002481">
    <property type="entry name" value="FUR"/>
</dbReference>
<dbReference type="Pfam" id="PF01475">
    <property type="entry name" value="FUR"/>
    <property type="match status" value="1"/>
</dbReference>
<dbReference type="SUPFAM" id="SSF46785">
    <property type="entry name" value="Winged helix' DNA-binding domain"/>
    <property type="match status" value="1"/>
</dbReference>
<dbReference type="InterPro" id="IPR036390">
    <property type="entry name" value="WH_DNA-bd_sf"/>
</dbReference>
<dbReference type="GO" id="GO:0003700">
    <property type="term" value="F:DNA-binding transcription factor activity"/>
    <property type="evidence" value="ECO:0007669"/>
    <property type="project" value="InterPro"/>
</dbReference>